<dbReference type="Proteomes" id="UP000029223">
    <property type="component" value="Unassembled WGS sequence"/>
</dbReference>
<protein>
    <submittedName>
        <fullName evidence="2">Uncharacterized protein</fullName>
    </submittedName>
</protein>
<comment type="caution">
    <text evidence="2">The sequence shown here is derived from an EMBL/GenBank/DDBJ whole genome shotgun (WGS) entry which is preliminary data.</text>
</comment>
<proteinExistence type="predicted"/>
<accession>A0ABQ0JN78</accession>
<name>A0ABQ0JN78_9VIBR</name>
<evidence type="ECO:0000313" key="3">
    <source>
        <dbReference type="Proteomes" id="UP000029223"/>
    </source>
</evidence>
<keyword evidence="1" id="KW-0472">Membrane</keyword>
<dbReference type="EMBL" id="BBMS01000086">
    <property type="protein sequence ID" value="GAL30186.1"/>
    <property type="molecule type" value="Genomic_DNA"/>
</dbReference>
<keyword evidence="1" id="KW-1133">Transmembrane helix</keyword>
<organism evidence="2 3">
    <name type="scientific">Vibrio variabilis</name>
    <dbReference type="NCBI Taxonomy" id="990271"/>
    <lineage>
        <taxon>Bacteria</taxon>
        <taxon>Pseudomonadati</taxon>
        <taxon>Pseudomonadota</taxon>
        <taxon>Gammaproteobacteria</taxon>
        <taxon>Vibrionales</taxon>
        <taxon>Vibrionaceae</taxon>
        <taxon>Vibrio</taxon>
    </lineage>
</organism>
<gene>
    <name evidence="2" type="ORF">JCM19239_6819</name>
</gene>
<feature type="transmembrane region" description="Helical" evidence="1">
    <location>
        <begin position="17"/>
        <end position="35"/>
    </location>
</feature>
<evidence type="ECO:0000313" key="2">
    <source>
        <dbReference type="EMBL" id="GAL30186.1"/>
    </source>
</evidence>
<evidence type="ECO:0000256" key="1">
    <source>
        <dbReference type="SAM" id="Phobius"/>
    </source>
</evidence>
<keyword evidence="1" id="KW-0812">Transmembrane</keyword>
<sequence length="100" mass="11711">MEIDNEKNKRDLLKKRVAQAFTAIVVLPVLFVVIGEYRAQAVFDEYEGHLVTPYSSLADVYCRMDHFQKIGFENKMKDKTEILFANGMIHIERLCRIYHS</sequence>
<keyword evidence="3" id="KW-1185">Reference proteome</keyword>
<reference evidence="3" key="1">
    <citation type="submission" date="2014-09" db="EMBL/GenBank/DDBJ databases">
        <title>Vibrio variabilis JCM 19239. (C206) whole genome shotgun sequence.</title>
        <authorList>
            <person name="Sawabe T."/>
            <person name="Meirelles P."/>
            <person name="Nakanishi M."/>
            <person name="Sayaka M."/>
            <person name="Hattori M."/>
            <person name="Ohkuma M."/>
        </authorList>
    </citation>
    <scope>NUCLEOTIDE SEQUENCE [LARGE SCALE GENOMIC DNA]</scope>
    <source>
        <strain evidence="3">JCM 19239</strain>
    </source>
</reference>